<organism evidence="1 2">
    <name type="scientific">Thorsellia anophelis DSM 18579</name>
    <dbReference type="NCBI Taxonomy" id="1123402"/>
    <lineage>
        <taxon>Bacteria</taxon>
        <taxon>Pseudomonadati</taxon>
        <taxon>Pseudomonadota</taxon>
        <taxon>Gammaproteobacteria</taxon>
        <taxon>Enterobacterales</taxon>
        <taxon>Thorselliaceae</taxon>
        <taxon>Thorsellia</taxon>
    </lineage>
</organism>
<dbReference type="EMBL" id="FOHV01000010">
    <property type="protein sequence ID" value="SET17212.1"/>
    <property type="molecule type" value="Genomic_DNA"/>
</dbReference>
<keyword evidence="2" id="KW-1185">Reference proteome</keyword>
<proteinExistence type="predicted"/>
<dbReference type="InterPro" id="IPR025127">
    <property type="entry name" value="DUF4054"/>
</dbReference>
<dbReference type="RefSeq" id="WP_093319404.1">
    <property type="nucleotide sequence ID" value="NZ_FOHV01000010.1"/>
</dbReference>
<gene>
    <name evidence="1" type="ORF">SAMN02583745_01578</name>
</gene>
<name>A0A1I0CCF0_9GAMM</name>
<dbReference type="OrthoDB" id="6464220at2"/>
<evidence type="ECO:0000313" key="1">
    <source>
        <dbReference type="EMBL" id="SET17212.1"/>
    </source>
</evidence>
<dbReference type="AlphaFoldDB" id="A0A1I0CCF0"/>
<evidence type="ECO:0000313" key="2">
    <source>
        <dbReference type="Proteomes" id="UP000242642"/>
    </source>
</evidence>
<dbReference type="Pfam" id="PF13262">
    <property type="entry name" value="DUF4054"/>
    <property type="match status" value="1"/>
</dbReference>
<protein>
    <submittedName>
        <fullName evidence="1">Uncharacterized protein</fullName>
    </submittedName>
</protein>
<sequence>MITPEHFMLRFPEFKSTDLPTVGFFMEEAKVQISEKAWGKLYVHGVLYLTAHLLFLSLQKGGITGQVLSKKAGELQVNYAQLTSADNPFAQSSYGLEYQRLKRLIAKPIGLTR</sequence>
<reference evidence="2" key="1">
    <citation type="submission" date="2016-10" db="EMBL/GenBank/DDBJ databases">
        <authorList>
            <person name="Varghese N."/>
            <person name="Submissions S."/>
        </authorList>
    </citation>
    <scope>NUCLEOTIDE SEQUENCE [LARGE SCALE GENOMIC DNA]</scope>
    <source>
        <strain evidence="2">DSM 18579</strain>
    </source>
</reference>
<accession>A0A1I0CCF0</accession>
<dbReference type="STRING" id="1123402.SAMN02583745_01578"/>
<dbReference type="Proteomes" id="UP000242642">
    <property type="component" value="Unassembled WGS sequence"/>
</dbReference>